<dbReference type="PANTHER" id="PTHR37482:SF1">
    <property type="entry name" value="OUTER MEMBRANE PROTEIN ASSEMBLY FACTOR BAME"/>
    <property type="match status" value="1"/>
</dbReference>
<dbReference type="GO" id="GO:0051205">
    <property type="term" value="P:protein insertion into membrane"/>
    <property type="evidence" value="ECO:0007669"/>
    <property type="project" value="UniProtKB-UniRule"/>
</dbReference>
<accession>A0A126QHZ1</accession>
<organism evidence="7">
    <name type="scientific">Pasteurella multocida</name>
    <dbReference type="NCBI Taxonomy" id="747"/>
    <lineage>
        <taxon>Bacteria</taxon>
        <taxon>Pseudomonadati</taxon>
        <taxon>Pseudomonadota</taxon>
        <taxon>Gammaproteobacteria</taxon>
        <taxon>Pasteurellales</taxon>
        <taxon>Pasteurellaceae</taxon>
        <taxon>Pasteurella</taxon>
    </lineage>
</organism>
<reference evidence="7" key="1">
    <citation type="submission" date="2015-01" db="EMBL/GenBank/DDBJ databases">
        <title>Draft genome sequence of Pasteurella multocida isolated from alpaca pneumonia.</title>
        <authorList>
            <person name="Maturrano L."/>
            <person name="Hurtado R."/>
            <person name="Allasi N."/>
            <person name="Juscamayta E."/>
            <person name="Fernandez D."/>
            <person name="Maximiliano J."/>
            <person name="Rimac R."/>
            <person name="Rosadio R."/>
        </authorList>
    </citation>
    <scope>NUCLEOTIDE SEQUENCE</scope>
    <source>
        <strain evidence="7">UNMSM</strain>
    </source>
</reference>
<keyword evidence="4" id="KW-0449">Lipoprotein</keyword>
<dbReference type="EMBL" id="KP660647">
    <property type="protein sequence ID" value="AMK08486.1"/>
    <property type="molecule type" value="Genomic_DNA"/>
</dbReference>
<gene>
    <name evidence="7" type="primary">PM1886</name>
    <name evidence="4" type="synonym">bamE</name>
</gene>
<keyword evidence="1 4" id="KW-0732">Signal</keyword>
<evidence type="ECO:0000256" key="2">
    <source>
        <dbReference type="ARBA" id="ARBA00023136"/>
    </source>
</evidence>
<comment type="function">
    <text evidence="4">Part of the outer membrane protein assembly complex, which is involved in assembly and insertion of beta-barrel proteins into the outer membrane.</text>
</comment>
<dbReference type="InterPro" id="IPR037873">
    <property type="entry name" value="BamE-like"/>
</dbReference>
<feature type="signal peptide" evidence="5">
    <location>
        <begin position="1"/>
        <end position="27"/>
    </location>
</feature>
<comment type="subunit">
    <text evidence="4">Part of the Bam complex.</text>
</comment>
<evidence type="ECO:0000256" key="5">
    <source>
        <dbReference type="SAM" id="SignalP"/>
    </source>
</evidence>
<evidence type="ECO:0000259" key="6">
    <source>
        <dbReference type="Pfam" id="PF04355"/>
    </source>
</evidence>
<keyword evidence="2 4" id="KW-0472">Membrane</keyword>
<dbReference type="GO" id="GO:0043165">
    <property type="term" value="P:Gram-negative-bacterium-type cell outer membrane assembly"/>
    <property type="evidence" value="ECO:0007669"/>
    <property type="project" value="UniProtKB-UniRule"/>
</dbReference>
<protein>
    <recommendedName>
        <fullName evidence="4">Outer membrane protein assembly factor BamE</fullName>
    </recommendedName>
</protein>
<dbReference type="NCBIfam" id="NF008585">
    <property type="entry name" value="PRK11548.1"/>
    <property type="match status" value="1"/>
</dbReference>
<dbReference type="PROSITE" id="PS51257">
    <property type="entry name" value="PROKAR_LIPOPROTEIN"/>
    <property type="match status" value="1"/>
</dbReference>
<keyword evidence="4" id="KW-0564">Palmitate</keyword>
<dbReference type="GO" id="GO:0030674">
    <property type="term" value="F:protein-macromolecule adaptor activity"/>
    <property type="evidence" value="ECO:0007669"/>
    <property type="project" value="TreeGrafter"/>
</dbReference>
<comment type="similarity">
    <text evidence="4">Belongs to the BamE family.</text>
</comment>
<dbReference type="HAMAP" id="MF_00925">
    <property type="entry name" value="OM_assembly_BamE"/>
    <property type="match status" value="1"/>
</dbReference>
<dbReference type="GO" id="GO:1990063">
    <property type="term" value="C:Bam protein complex"/>
    <property type="evidence" value="ECO:0007669"/>
    <property type="project" value="TreeGrafter"/>
</dbReference>
<dbReference type="Gene3D" id="3.30.1450.10">
    <property type="match status" value="1"/>
</dbReference>
<dbReference type="Pfam" id="PF04355">
    <property type="entry name" value="BamE"/>
    <property type="match status" value="1"/>
</dbReference>
<sequence length="144" mass="16425">MYKKVKIMQLKSMISAIVLALSVTACSTVDKLVYRIDVPQGNYLEAATVKQLQVGMNAAQVQYLLGTPVLVEPFDQSKWYYVFLQQKAYQKPEQHTLVVNFDQRGIVTSFDLDKPLPDESKPAINNAVIHAEKSASKSWWKFWQ</sequence>
<feature type="chain" id="PRO_5008999041" description="Outer membrane protein assembly factor BamE" evidence="5">
    <location>
        <begin position="28"/>
        <end position="144"/>
    </location>
</feature>
<evidence type="ECO:0000313" key="7">
    <source>
        <dbReference type="EMBL" id="AMK08486.1"/>
    </source>
</evidence>
<dbReference type="PANTHER" id="PTHR37482">
    <property type="entry name" value="OUTER MEMBRANE PROTEIN ASSEMBLY FACTOR BAME"/>
    <property type="match status" value="1"/>
</dbReference>
<evidence type="ECO:0000256" key="1">
    <source>
        <dbReference type="ARBA" id="ARBA00022729"/>
    </source>
</evidence>
<keyword evidence="3 4" id="KW-0998">Cell outer membrane</keyword>
<dbReference type="InterPro" id="IPR026592">
    <property type="entry name" value="BamE"/>
</dbReference>
<proteinExistence type="inferred from homology"/>
<feature type="domain" description="Outer membrane protein assembly factor BamE" evidence="6">
    <location>
        <begin position="41"/>
        <end position="109"/>
    </location>
</feature>
<name>A0A126QHZ1_PASMD</name>
<evidence type="ECO:0000256" key="4">
    <source>
        <dbReference type="HAMAP-Rule" id="MF_00925"/>
    </source>
</evidence>
<comment type="subcellular location">
    <subcellularLocation>
        <location evidence="4">Cell outer membrane</location>
        <topology evidence="4">Lipid-anchor</topology>
    </subcellularLocation>
</comment>
<dbReference type="InterPro" id="IPR007450">
    <property type="entry name" value="BamE_dom"/>
</dbReference>
<dbReference type="AlphaFoldDB" id="A0A126QHZ1"/>
<evidence type="ECO:0000256" key="3">
    <source>
        <dbReference type="ARBA" id="ARBA00023237"/>
    </source>
</evidence>